<evidence type="ECO:0000256" key="3">
    <source>
        <dbReference type="ARBA" id="ARBA00022723"/>
    </source>
</evidence>
<feature type="binding site" evidence="9">
    <location>
        <position position="12"/>
    </location>
    <ligand>
        <name>NADPH</name>
        <dbReference type="ChEBI" id="CHEBI:57783"/>
    </ligand>
</feature>
<evidence type="ECO:0000256" key="5">
    <source>
        <dbReference type="ARBA" id="ARBA00023002"/>
    </source>
</evidence>
<keyword evidence="5 9" id="KW-0560">Oxidoreductase</keyword>
<dbReference type="STRING" id="1122188.SAMN02745674_00661"/>
<feature type="binding site" evidence="9">
    <location>
        <position position="177"/>
    </location>
    <ligand>
        <name>1-deoxy-D-xylulose 5-phosphate</name>
        <dbReference type="ChEBI" id="CHEBI:57792"/>
    </ligand>
</feature>
<keyword evidence="6 9" id="KW-0464">Manganese</keyword>
<feature type="domain" description="1-deoxy-D-xylulose 5-phosphate reductoisomerase N-terminal" evidence="10">
    <location>
        <begin position="4"/>
        <end position="132"/>
    </location>
</feature>
<keyword evidence="7 9" id="KW-0414">Isoprene biosynthesis</keyword>
<comment type="caution">
    <text evidence="9">Lacks conserved residue(s) required for the propagation of feature annotation.</text>
</comment>
<dbReference type="GO" id="GO:0070402">
    <property type="term" value="F:NADPH binding"/>
    <property type="evidence" value="ECO:0007669"/>
    <property type="project" value="InterPro"/>
</dbReference>
<feature type="binding site" evidence="9">
    <location>
        <position position="126"/>
    </location>
    <ligand>
        <name>NADPH</name>
        <dbReference type="ChEBI" id="CHEBI:57783"/>
    </ligand>
</feature>
<dbReference type="Pfam" id="PF08436">
    <property type="entry name" value="DXP_redisom_C"/>
    <property type="match status" value="1"/>
</dbReference>
<dbReference type="SUPFAM" id="SSF69055">
    <property type="entry name" value="1-deoxy-D-xylulose-5-phosphate reductoisomerase, C-terminal domain"/>
    <property type="match status" value="1"/>
</dbReference>
<feature type="binding site" evidence="9">
    <location>
        <position position="11"/>
    </location>
    <ligand>
        <name>NADPH</name>
        <dbReference type="ChEBI" id="CHEBI:57783"/>
    </ligand>
</feature>
<dbReference type="Gene3D" id="3.40.50.720">
    <property type="entry name" value="NAD(P)-binding Rossmann-like Domain"/>
    <property type="match status" value="1"/>
</dbReference>
<keyword evidence="4 9" id="KW-0521">NADP</keyword>
<feature type="binding site" evidence="9">
    <location>
        <position position="152"/>
    </location>
    <ligand>
        <name>Mn(2+)</name>
        <dbReference type="ChEBI" id="CHEBI:29035"/>
    </ligand>
</feature>
<proteinExistence type="inferred from homology"/>
<feature type="binding site" evidence="9">
    <location>
        <position position="36"/>
    </location>
    <ligand>
        <name>NADPH</name>
        <dbReference type="ChEBI" id="CHEBI:57783"/>
    </ligand>
</feature>
<dbReference type="Gene3D" id="1.10.1740.10">
    <property type="match status" value="1"/>
</dbReference>
<evidence type="ECO:0000256" key="1">
    <source>
        <dbReference type="ARBA" id="ARBA00005094"/>
    </source>
</evidence>
<feature type="binding site" evidence="9">
    <location>
        <position position="222"/>
    </location>
    <ligand>
        <name>Mn(2+)</name>
        <dbReference type="ChEBI" id="CHEBI:29035"/>
    </ligand>
</feature>
<dbReference type="PANTHER" id="PTHR30525">
    <property type="entry name" value="1-DEOXY-D-XYLULOSE 5-PHOSPHATE REDUCTOISOMERASE"/>
    <property type="match status" value="1"/>
</dbReference>
<reference evidence="13 14" key="1">
    <citation type="submission" date="2017-02" db="EMBL/GenBank/DDBJ databases">
        <authorList>
            <person name="Peterson S.W."/>
        </authorList>
    </citation>
    <scope>NUCLEOTIDE SEQUENCE [LARGE SCALE GENOMIC DNA]</scope>
    <source>
        <strain evidence="13 14">DSM 21749</strain>
    </source>
</reference>
<comment type="pathway">
    <text evidence="1 9">Isoprenoid biosynthesis; isopentenyl diphosphate biosynthesis via DXP pathway; isopentenyl diphosphate from 1-deoxy-D-xylulose 5-phosphate: step 1/6.</text>
</comment>
<dbReference type="GO" id="GO:0030145">
    <property type="term" value="F:manganese ion binding"/>
    <property type="evidence" value="ECO:0007669"/>
    <property type="project" value="TreeGrafter"/>
</dbReference>
<comment type="similarity">
    <text evidence="2 9">Belongs to the DXR family.</text>
</comment>
<comment type="catalytic activity">
    <reaction evidence="8">
        <text>2-C-methyl-D-erythritol 4-phosphate + NADP(+) = 1-deoxy-D-xylulose 5-phosphate + NADPH + H(+)</text>
        <dbReference type="Rhea" id="RHEA:13717"/>
        <dbReference type="ChEBI" id="CHEBI:15378"/>
        <dbReference type="ChEBI" id="CHEBI:57783"/>
        <dbReference type="ChEBI" id="CHEBI:57792"/>
        <dbReference type="ChEBI" id="CHEBI:58262"/>
        <dbReference type="ChEBI" id="CHEBI:58349"/>
        <dbReference type="EC" id="1.1.1.267"/>
    </reaction>
    <physiologicalReaction direction="right-to-left" evidence="8">
        <dbReference type="Rhea" id="RHEA:13719"/>
    </physiologicalReaction>
</comment>
<feature type="binding site" evidence="9">
    <location>
        <position position="13"/>
    </location>
    <ligand>
        <name>NADPH</name>
        <dbReference type="ChEBI" id="CHEBI:57783"/>
    </ligand>
</feature>
<feature type="binding site" evidence="9">
    <location>
        <position position="213"/>
    </location>
    <ligand>
        <name>1-deoxy-D-xylulose 5-phosphate</name>
        <dbReference type="ChEBI" id="CHEBI:57792"/>
    </ligand>
</feature>
<dbReference type="InterPro" id="IPR036291">
    <property type="entry name" value="NAD(P)-bd_dom_sf"/>
</dbReference>
<accession>A0A1T4MZR9</accession>
<organism evidence="13 14">
    <name type="scientific">Lysobacter spongiicola DSM 21749</name>
    <dbReference type="NCBI Taxonomy" id="1122188"/>
    <lineage>
        <taxon>Bacteria</taxon>
        <taxon>Pseudomonadati</taxon>
        <taxon>Pseudomonadota</taxon>
        <taxon>Gammaproteobacteria</taxon>
        <taxon>Lysobacterales</taxon>
        <taxon>Lysobacteraceae</taxon>
        <taxon>Novilysobacter</taxon>
    </lineage>
</organism>
<dbReference type="Proteomes" id="UP000190061">
    <property type="component" value="Unassembled WGS sequence"/>
</dbReference>
<keyword evidence="3 9" id="KW-0479">Metal-binding</keyword>
<dbReference type="EMBL" id="FUXP01000001">
    <property type="protein sequence ID" value="SJZ72356.1"/>
    <property type="molecule type" value="Genomic_DNA"/>
</dbReference>
<sequence>MREVAVLGATGSIGASALDVIARHPSELRASVLAAGRDVPGLVELCRKHRPDHAVIADEGALEALRSGLSEARLDTRAHAGAGAIEALASSDACDTVVAAIVGAAGLPSTLAAARSGKRLLLANKESLVLAGELFMAAAREGGATVVPIDSEHNAIFQCLPDAAARSGLRRIILTASGGPFRGRSRESLADVTVEQAVAHPKWSMGRKISVDSATLMNKGLEVIEAHHLFGVDGGRIDVLVHPQSLVHSLVEFVDGSTLAQLGLPDMRTSLAVGFGWPERIESGVSGLDLLAEGGRLEFEPPDLETFPCLRLAFEALAAGGTAPAVLNAANEVAVDAFLERRIGFLSIPRLVEETLSALPPVSAVSLAALHEADAEARALSGQAIARHQTT</sequence>
<evidence type="ECO:0000256" key="4">
    <source>
        <dbReference type="ARBA" id="ARBA00022857"/>
    </source>
</evidence>
<dbReference type="GO" id="GO:0051484">
    <property type="term" value="P:isopentenyl diphosphate biosynthetic process, methylerythritol 4-phosphate pathway involved in terpenoid biosynthetic process"/>
    <property type="evidence" value="ECO:0007669"/>
    <property type="project" value="UniProtKB-ARBA"/>
</dbReference>
<dbReference type="RefSeq" id="WP_078757239.1">
    <property type="nucleotide sequence ID" value="NZ_FUXP01000001.1"/>
</dbReference>
<evidence type="ECO:0000313" key="14">
    <source>
        <dbReference type="Proteomes" id="UP000190061"/>
    </source>
</evidence>
<dbReference type="InterPro" id="IPR013512">
    <property type="entry name" value="DXP_reductoisomerase_N"/>
</dbReference>
<feature type="binding site" evidence="9">
    <location>
        <position position="125"/>
    </location>
    <ligand>
        <name>1-deoxy-D-xylulose 5-phosphate</name>
        <dbReference type="ChEBI" id="CHEBI:57792"/>
    </ligand>
</feature>
<comment type="function">
    <text evidence="9">Catalyzes the NADPH-dependent rearrangement and reduction of 1-deoxy-D-xylulose-5-phosphate (DXP) to 2-C-methyl-D-erythritol 4-phosphate (MEP).</text>
</comment>
<dbReference type="PIRSF" id="PIRSF006205">
    <property type="entry name" value="Dxp_reductismrs"/>
    <property type="match status" value="1"/>
</dbReference>
<feature type="binding site" evidence="9">
    <location>
        <position position="152"/>
    </location>
    <ligand>
        <name>1-deoxy-D-xylulose 5-phosphate</name>
        <dbReference type="ChEBI" id="CHEBI:57792"/>
    </ligand>
</feature>
<keyword evidence="9" id="KW-0460">Magnesium</keyword>
<feature type="domain" description="DXP reductoisomerase C-terminal" evidence="12">
    <location>
        <begin position="262"/>
        <end position="379"/>
    </location>
</feature>
<dbReference type="HAMAP" id="MF_00183">
    <property type="entry name" value="DXP_reductoisom"/>
    <property type="match status" value="1"/>
</dbReference>
<dbReference type="AlphaFoldDB" id="A0A1T4MZR9"/>
<dbReference type="InterPro" id="IPR003821">
    <property type="entry name" value="DXP_reductoisomerase"/>
</dbReference>
<dbReference type="NCBIfam" id="TIGR00243">
    <property type="entry name" value="Dxr"/>
    <property type="match status" value="1"/>
</dbReference>
<feature type="binding site" evidence="9">
    <location>
        <position position="10"/>
    </location>
    <ligand>
        <name>NADPH</name>
        <dbReference type="ChEBI" id="CHEBI:57783"/>
    </ligand>
</feature>
<feature type="binding site" evidence="9">
    <location>
        <position position="150"/>
    </location>
    <ligand>
        <name>Mn(2+)</name>
        <dbReference type="ChEBI" id="CHEBI:29035"/>
    </ligand>
</feature>
<dbReference type="Pfam" id="PF02670">
    <property type="entry name" value="DXP_reductoisom"/>
    <property type="match status" value="1"/>
</dbReference>
<dbReference type="OrthoDB" id="9806546at2"/>
<dbReference type="Pfam" id="PF13288">
    <property type="entry name" value="DXPR_C"/>
    <property type="match status" value="1"/>
</dbReference>
<evidence type="ECO:0000256" key="9">
    <source>
        <dbReference type="HAMAP-Rule" id="MF_00183"/>
    </source>
</evidence>
<protein>
    <recommendedName>
        <fullName evidence="9">1-deoxy-D-xylulose 5-phosphate reductoisomerase</fullName>
        <shortName evidence="9">DXP reductoisomerase</shortName>
        <ecNumber evidence="9">1.1.1.267</ecNumber>
    </recommendedName>
    <alternativeName>
        <fullName evidence="9">1-deoxyxylulose-5-phosphate reductoisomerase</fullName>
    </alternativeName>
    <alternativeName>
        <fullName evidence="9">2-C-methyl-D-erythritol 4-phosphate synthase</fullName>
    </alternativeName>
</protein>
<evidence type="ECO:0000259" key="11">
    <source>
        <dbReference type="Pfam" id="PF08436"/>
    </source>
</evidence>
<feature type="domain" description="1-deoxy-D-xylulose 5-phosphate reductoisomerase C-terminal" evidence="11">
    <location>
        <begin position="146"/>
        <end position="230"/>
    </location>
</feature>
<dbReference type="SUPFAM" id="SSF55347">
    <property type="entry name" value="Glyceraldehyde-3-phosphate dehydrogenase-like, C-terminal domain"/>
    <property type="match status" value="1"/>
</dbReference>
<evidence type="ECO:0000256" key="7">
    <source>
        <dbReference type="ARBA" id="ARBA00023229"/>
    </source>
</evidence>
<dbReference type="GO" id="GO:0016853">
    <property type="term" value="F:isomerase activity"/>
    <property type="evidence" value="ECO:0007669"/>
    <property type="project" value="UniProtKB-KW"/>
</dbReference>
<feature type="binding site" evidence="9">
    <location>
        <position position="219"/>
    </location>
    <ligand>
        <name>1-deoxy-D-xylulose 5-phosphate</name>
        <dbReference type="ChEBI" id="CHEBI:57792"/>
    </ligand>
</feature>
<feature type="binding site" evidence="9">
    <location>
        <position position="124"/>
    </location>
    <ligand>
        <name>NADPH</name>
        <dbReference type="ChEBI" id="CHEBI:57783"/>
    </ligand>
</feature>
<feature type="binding site" evidence="9">
    <location>
        <position position="222"/>
    </location>
    <ligand>
        <name>1-deoxy-D-xylulose 5-phosphate</name>
        <dbReference type="ChEBI" id="CHEBI:57792"/>
    </ligand>
</feature>
<dbReference type="InterPro" id="IPR026877">
    <property type="entry name" value="DXPR_C"/>
</dbReference>
<evidence type="ECO:0000313" key="13">
    <source>
        <dbReference type="EMBL" id="SJZ72356.1"/>
    </source>
</evidence>
<evidence type="ECO:0000259" key="10">
    <source>
        <dbReference type="Pfam" id="PF02670"/>
    </source>
</evidence>
<keyword evidence="14" id="KW-1185">Reference proteome</keyword>
<dbReference type="NCBIfam" id="NF009114">
    <property type="entry name" value="PRK12464.1"/>
    <property type="match status" value="1"/>
</dbReference>
<feature type="binding site" evidence="9">
    <location>
        <position position="151"/>
    </location>
    <ligand>
        <name>1-deoxy-D-xylulose 5-phosphate</name>
        <dbReference type="ChEBI" id="CHEBI:57792"/>
    </ligand>
</feature>
<dbReference type="InterPro" id="IPR036169">
    <property type="entry name" value="DXPR_C_sf"/>
</dbReference>
<feature type="binding site" evidence="9">
    <location>
        <position position="37"/>
    </location>
    <ligand>
        <name>NADPH</name>
        <dbReference type="ChEBI" id="CHEBI:57783"/>
    </ligand>
</feature>
<gene>
    <name evidence="9" type="primary">dxr</name>
    <name evidence="13" type="ORF">SAMN02745674_00661</name>
</gene>
<dbReference type="UniPathway" id="UPA00056">
    <property type="reaction ID" value="UER00092"/>
</dbReference>
<name>A0A1T4MZR9_9GAMM</name>
<comment type="cofactor">
    <cofactor evidence="9">
        <name>Mg(2+)</name>
        <dbReference type="ChEBI" id="CHEBI:18420"/>
    </cofactor>
    <cofactor evidence="9">
        <name>Mn(2+)</name>
        <dbReference type="ChEBI" id="CHEBI:29035"/>
    </cofactor>
</comment>
<dbReference type="InterPro" id="IPR013644">
    <property type="entry name" value="DXP_reductoisomerase_C"/>
</dbReference>
<evidence type="ECO:0000259" key="12">
    <source>
        <dbReference type="Pfam" id="PF13288"/>
    </source>
</evidence>
<dbReference type="SUPFAM" id="SSF51735">
    <property type="entry name" value="NAD(P)-binding Rossmann-fold domains"/>
    <property type="match status" value="1"/>
</dbReference>
<feature type="binding site" evidence="9">
    <location>
        <position position="206"/>
    </location>
    <ligand>
        <name>NADPH</name>
        <dbReference type="ChEBI" id="CHEBI:57783"/>
    </ligand>
</feature>
<dbReference type="FunFam" id="3.40.50.720:FF:000045">
    <property type="entry name" value="1-deoxy-D-xylulose 5-phosphate reductoisomerase"/>
    <property type="match status" value="1"/>
</dbReference>
<keyword evidence="13" id="KW-0413">Isomerase</keyword>
<dbReference type="GO" id="GO:0030604">
    <property type="term" value="F:1-deoxy-D-xylulose-5-phosphate reductoisomerase activity"/>
    <property type="evidence" value="ECO:0007669"/>
    <property type="project" value="UniProtKB-UniRule"/>
</dbReference>
<evidence type="ECO:0000256" key="2">
    <source>
        <dbReference type="ARBA" id="ARBA00006825"/>
    </source>
</evidence>
<feature type="binding site" evidence="9">
    <location>
        <position position="200"/>
    </location>
    <ligand>
        <name>1-deoxy-D-xylulose 5-phosphate</name>
        <dbReference type="ChEBI" id="CHEBI:57792"/>
    </ligand>
</feature>
<dbReference type="PANTHER" id="PTHR30525:SF0">
    <property type="entry name" value="1-DEOXY-D-XYLULOSE 5-PHOSPHATE REDUCTOISOMERASE, CHLOROPLASTIC"/>
    <property type="match status" value="1"/>
</dbReference>
<dbReference type="EC" id="1.1.1.267" evidence="9"/>
<feature type="binding site" evidence="9">
    <location>
        <position position="218"/>
    </location>
    <ligand>
        <name>1-deoxy-D-xylulose 5-phosphate</name>
        <dbReference type="ChEBI" id="CHEBI:57792"/>
    </ligand>
</feature>
<evidence type="ECO:0000256" key="8">
    <source>
        <dbReference type="ARBA" id="ARBA00048543"/>
    </source>
</evidence>
<evidence type="ECO:0000256" key="6">
    <source>
        <dbReference type="ARBA" id="ARBA00023211"/>
    </source>
</evidence>